<sequence>MSDSPVHVSPSPELSENLQARLRDLQELSEFVDSCRDKLSGVFAALGWSQDTGAAGVQEPMTTCPYDPHHRVPERSLEKHLGSCRLSKMGYSREEQDEMYDPSVCYEKANVPSVVIDRHLQQQIIEQARASAPLGRTEDLHSQSEYSTEAADVPQNHKHALCDLTVADRLAIYDYVLRETAQQRTRAEVAENDDLYVDLVNKLKKDDGQNGPKSHLEVLAEMRDYKRRRQSYRAKNVHITKKSYTEVIREVIDVHSGELARLWQEEKEMCSSKPSSHRRTSDAGRSASVESRHSPGSSRDTESSRRRRNLSRERDRDSRRKSRHIKTARGLGDAGLERQAMPRDEHVYEGSVVDAYEEHSGYHRPDEYPEEPTPGYEEHTASGYYPPPQPTPGVTMITEEEYPYATTTESYHYAKEVTTMTTRVPYEYPTTTTSPFEEAFPAPDVYDDEGTDVLTELRVSSAVGVNVVPGTQPDRTAYRLSPRAQARRETRLVQPQGFPEEFSVVSTFRMREETPQEVWNLLQVKDRQGGNQFHIRLYGEIDAVDVYSAAAAGEEKVATFENVGQLFDGSWHKLALSAQRDQLTLYLDCQQVGSTPFSRYGSIRTDGLTSIGTRSRDSATLPVDFQQLQIYRDANRAGDIPCCDIPGTCAILGAETGPTDCDCKPGEPGFAGFAGPKLRQTETEKVGPVQREMRETDQNASSAESCAGGMFLQTVFFSQGDKGEQGQRGFPGVQGREILACQGHTAGLQGSWLQLKEWCYSHHHRLAGAQGVPGVTVTSCIESTWSDHVCPTPGSIHPAVPMCAFIFYCQGYKGFKGAPGRRGDTGPEVSSLSWQGDSGPPGSDGPSGFSGAMGLPGSPGDRGDMGGSGSKVDVVRSPLYYLEFPRRWHTTGTLAPVVGLGLMGLLAPGSDPIAFYYCKFLLQINIFPKQDLIMTVLSVGESGEPGSPGPAGTKGEKGFHPQGSIGQPGKQGHIGPVGEKGQIGAPGFSGDVGEQGYIGYPGIPGERGDPGEKGQKGIGGMPGSDGEPGEDGPLGVPGLSGLPGSFGKKGERGDPGRRGPPGRQGAQGARGDSGDPGTPGKPGPQGLKGQPGAQGETGPDGNKGERGRKGIKGDKGEEGTKGSRGEKGQRGERGSLGPDGPVGRRGPPGIPGPRGVPGPSGDAGDAGPAGPKGVQGPQGPGLSDAQIYELCRGVVTAQISQYAVSIRSKCAQGCPINNRTLIGPPGVRGPPGSPGKSGKAGRAGLKGAQGPRGPTGLEGQKGAVGERGPKGKKGERGDPGMGLPGHDGPQGLRGYPGYAGLAKDGIPGLEGPRGYSGPVGQPGLPGPPGVPGVCEARDCSIHAPVVRKEQGLVKHPSA</sequence>
<evidence type="ECO:0000256" key="6">
    <source>
        <dbReference type="SAM" id="MobiDB-lite"/>
    </source>
</evidence>
<dbReference type="InterPro" id="IPR050149">
    <property type="entry name" value="Collagen_superfamily"/>
</dbReference>
<keyword evidence="4" id="KW-0863">Zinc-finger</keyword>
<dbReference type="Pfam" id="PF13385">
    <property type="entry name" value="Laminin_G_3"/>
    <property type="match status" value="1"/>
</dbReference>
<feature type="compositionally biased region" description="Basic and acidic residues" evidence="6">
    <location>
        <begin position="299"/>
        <end position="318"/>
    </location>
</feature>
<feature type="compositionally biased region" description="Basic and acidic residues" evidence="6">
    <location>
        <begin position="1048"/>
        <end position="1057"/>
    </location>
</feature>
<dbReference type="InterPro" id="IPR036236">
    <property type="entry name" value="Znf_C2H2_sf"/>
</dbReference>
<accession>A0A8J7NRV3</accession>
<evidence type="ECO:0000313" key="9">
    <source>
        <dbReference type="Proteomes" id="UP000736164"/>
    </source>
</evidence>
<evidence type="ECO:0000256" key="4">
    <source>
        <dbReference type="ARBA" id="ARBA00022771"/>
    </source>
</evidence>
<feature type="region of interest" description="Disordered" evidence="6">
    <location>
        <begin position="942"/>
        <end position="1181"/>
    </location>
</feature>
<keyword evidence="3" id="KW-0677">Repeat</keyword>
<feature type="non-terminal residue" evidence="8">
    <location>
        <position position="1358"/>
    </location>
</feature>
<feature type="compositionally biased region" description="Low complexity" evidence="6">
    <location>
        <begin position="836"/>
        <end position="850"/>
    </location>
</feature>
<dbReference type="InterPro" id="IPR022776">
    <property type="entry name" value="TRM13/UPF0224_CHHC_Znf_dom"/>
</dbReference>
<evidence type="ECO:0000313" key="8">
    <source>
        <dbReference type="EMBL" id="MBN3317293.1"/>
    </source>
</evidence>
<keyword evidence="9" id="KW-1185">Reference proteome</keyword>
<dbReference type="SMART" id="SM00210">
    <property type="entry name" value="TSPN"/>
    <property type="match status" value="1"/>
</dbReference>
<reference evidence="8" key="1">
    <citation type="journal article" date="2021" name="Cell">
        <title>Tracing the genetic footprints of vertebrate landing in non-teleost ray-finned fishes.</title>
        <authorList>
            <person name="Bi X."/>
            <person name="Wang K."/>
            <person name="Yang L."/>
            <person name="Pan H."/>
            <person name="Jiang H."/>
            <person name="Wei Q."/>
            <person name="Fang M."/>
            <person name="Yu H."/>
            <person name="Zhu C."/>
            <person name="Cai Y."/>
            <person name="He Y."/>
            <person name="Gan X."/>
            <person name="Zeng H."/>
            <person name="Yu D."/>
            <person name="Zhu Y."/>
            <person name="Jiang H."/>
            <person name="Qiu Q."/>
            <person name="Yang H."/>
            <person name="Zhang Y.E."/>
            <person name="Wang W."/>
            <person name="Zhu M."/>
            <person name="He S."/>
            <person name="Zhang G."/>
        </authorList>
    </citation>
    <scope>NUCLEOTIDE SEQUENCE</scope>
    <source>
        <strain evidence="8">Allg_001</strain>
    </source>
</reference>
<evidence type="ECO:0000256" key="1">
    <source>
        <dbReference type="ARBA" id="ARBA00022723"/>
    </source>
</evidence>
<dbReference type="Gene3D" id="2.60.120.200">
    <property type="match status" value="1"/>
</dbReference>
<dbReference type="PANTHER" id="PTHR24023:SF958">
    <property type="entry name" value="COLLAGEN ALPHA-1(I) CHAIN"/>
    <property type="match status" value="1"/>
</dbReference>
<feature type="region of interest" description="Disordered" evidence="6">
    <location>
        <begin position="269"/>
        <end position="343"/>
    </location>
</feature>
<dbReference type="InterPro" id="IPR048287">
    <property type="entry name" value="TSPN-like_N"/>
</dbReference>
<evidence type="ECO:0000256" key="3">
    <source>
        <dbReference type="ARBA" id="ARBA00022737"/>
    </source>
</evidence>
<dbReference type="GO" id="GO:0030198">
    <property type="term" value="P:extracellular matrix organization"/>
    <property type="evidence" value="ECO:0007669"/>
    <property type="project" value="TreeGrafter"/>
</dbReference>
<dbReference type="PANTHER" id="PTHR24023">
    <property type="entry name" value="COLLAGEN ALPHA"/>
    <property type="match status" value="1"/>
</dbReference>
<dbReference type="GO" id="GO:0030020">
    <property type="term" value="F:extracellular matrix structural constituent conferring tensile strength"/>
    <property type="evidence" value="ECO:0007669"/>
    <property type="project" value="TreeGrafter"/>
</dbReference>
<keyword evidence="5" id="KW-0862">Zinc</keyword>
<organism evidence="8 9">
    <name type="scientific">Atractosteus spatula</name>
    <name type="common">Alligator gar</name>
    <name type="synonym">Lepisosteus spatula</name>
    <dbReference type="NCBI Taxonomy" id="7917"/>
    <lineage>
        <taxon>Eukaryota</taxon>
        <taxon>Metazoa</taxon>
        <taxon>Chordata</taxon>
        <taxon>Craniata</taxon>
        <taxon>Vertebrata</taxon>
        <taxon>Euteleostomi</taxon>
        <taxon>Actinopterygii</taxon>
        <taxon>Neopterygii</taxon>
        <taxon>Holostei</taxon>
        <taxon>Semionotiformes</taxon>
        <taxon>Lepisosteidae</taxon>
        <taxon>Atractosteus</taxon>
    </lineage>
</organism>
<feature type="compositionally biased region" description="Basic and acidic residues" evidence="6">
    <location>
        <begin position="1006"/>
        <end position="1015"/>
    </location>
</feature>
<evidence type="ECO:0000259" key="7">
    <source>
        <dbReference type="PROSITE" id="PS51800"/>
    </source>
</evidence>
<feature type="compositionally biased region" description="Low complexity" evidence="6">
    <location>
        <begin position="1234"/>
        <end position="1243"/>
    </location>
</feature>
<protein>
    <submittedName>
        <fullName evidence="8">SNR48 protein</fullName>
    </submittedName>
</protein>
<dbReference type="SUPFAM" id="SSF57667">
    <property type="entry name" value="beta-beta-alpha zinc fingers"/>
    <property type="match status" value="1"/>
</dbReference>
<dbReference type="Pfam" id="PF05253">
    <property type="entry name" value="zf-U11-48K"/>
    <property type="match status" value="1"/>
</dbReference>
<dbReference type="SUPFAM" id="SSF49899">
    <property type="entry name" value="Concanavalin A-like lectins/glucanases"/>
    <property type="match status" value="1"/>
</dbReference>
<keyword evidence="2" id="KW-0732">Signal</keyword>
<dbReference type="GO" id="GO:0031012">
    <property type="term" value="C:extracellular matrix"/>
    <property type="evidence" value="ECO:0007669"/>
    <property type="project" value="TreeGrafter"/>
</dbReference>
<feature type="non-terminal residue" evidence="8">
    <location>
        <position position="1"/>
    </location>
</feature>
<dbReference type="GO" id="GO:0005615">
    <property type="term" value="C:extracellular space"/>
    <property type="evidence" value="ECO:0007669"/>
    <property type="project" value="TreeGrafter"/>
</dbReference>
<dbReference type="Proteomes" id="UP000736164">
    <property type="component" value="Unassembled WGS sequence"/>
</dbReference>
<evidence type="ECO:0000256" key="2">
    <source>
        <dbReference type="ARBA" id="ARBA00022729"/>
    </source>
</evidence>
<feature type="compositionally biased region" description="Low complexity" evidence="6">
    <location>
        <begin position="1061"/>
        <end position="1094"/>
    </location>
</feature>
<evidence type="ECO:0000256" key="5">
    <source>
        <dbReference type="ARBA" id="ARBA00022833"/>
    </source>
</evidence>
<feature type="domain" description="CHHC U11-48K-type" evidence="7">
    <location>
        <begin position="61"/>
        <end position="88"/>
    </location>
</feature>
<dbReference type="GO" id="GO:0008270">
    <property type="term" value="F:zinc ion binding"/>
    <property type="evidence" value="ECO:0007669"/>
    <property type="project" value="UniProtKB-KW"/>
</dbReference>
<dbReference type="Pfam" id="PF01391">
    <property type="entry name" value="Collagen"/>
    <property type="match status" value="4"/>
</dbReference>
<proteinExistence type="predicted"/>
<feature type="compositionally biased region" description="Low complexity" evidence="6">
    <location>
        <begin position="1031"/>
        <end position="1046"/>
    </location>
</feature>
<dbReference type="InterPro" id="IPR013320">
    <property type="entry name" value="ConA-like_dom_sf"/>
</dbReference>
<dbReference type="InterPro" id="IPR008160">
    <property type="entry name" value="Collagen"/>
</dbReference>
<name>A0A8J7NRV3_ATRSP</name>
<dbReference type="PROSITE" id="PS51800">
    <property type="entry name" value="ZF_CHHC_U11_48K"/>
    <property type="match status" value="1"/>
</dbReference>
<feature type="compositionally biased region" description="Low complexity" evidence="6">
    <location>
        <begin position="1157"/>
        <end position="1181"/>
    </location>
</feature>
<feature type="region of interest" description="Disordered" evidence="6">
    <location>
        <begin position="820"/>
        <end position="869"/>
    </location>
</feature>
<comment type="caution">
    <text evidence="8">The sequence shown here is derived from an EMBL/GenBank/DDBJ whole genome shotgun (WGS) entry which is preliminary data.</text>
</comment>
<dbReference type="EMBL" id="JAAWVO010034357">
    <property type="protein sequence ID" value="MBN3317293.1"/>
    <property type="molecule type" value="Genomic_DNA"/>
</dbReference>
<feature type="region of interest" description="Disordered" evidence="6">
    <location>
        <begin position="1218"/>
        <end position="1331"/>
    </location>
</feature>
<feature type="compositionally biased region" description="Basic and acidic residues" evidence="6">
    <location>
        <begin position="1267"/>
        <end position="1278"/>
    </location>
</feature>
<feature type="compositionally biased region" description="Low complexity" evidence="6">
    <location>
        <begin position="1138"/>
        <end position="1147"/>
    </location>
</feature>
<gene>
    <name evidence="8" type="primary">Snrnp48</name>
    <name evidence="8" type="ORF">GTO95_0014383</name>
</gene>
<keyword evidence="1" id="KW-0479">Metal-binding</keyword>
<feature type="compositionally biased region" description="Basic and acidic residues" evidence="6">
    <location>
        <begin position="1102"/>
        <end position="1133"/>
    </location>
</feature>